<proteinExistence type="predicted"/>
<organism evidence="2">
    <name type="scientific">Acidithiobacillus ferrianus</name>
    <dbReference type="NCBI Taxonomy" id="2678518"/>
    <lineage>
        <taxon>Bacteria</taxon>
        <taxon>Pseudomonadati</taxon>
        <taxon>Pseudomonadota</taxon>
        <taxon>Acidithiobacillia</taxon>
        <taxon>Acidithiobacillales</taxon>
        <taxon>Acidithiobacillaceae</taxon>
        <taxon>Acidithiobacillus</taxon>
    </lineage>
</organism>
<dbReference type="Pfam" id="PF09723">
    <property type="entry name" value="Zn_ribbon_8"/>
    <property type="match status" value="1"/>
</dbReference>
<accession>A0A845UD71</accession>
<evidence type="ECO:0000259" key="1">
    <source>
        <dbReference type="SMART" id="SM00834"/>
    </source>
</evidence>
<feature type="domain" description="Putative regulatory protein FmdB zinc ribbon" evidence="1">
    <location>
        <begin position="9"/>
        <end position="48"/>
    </location>
</feature>
<dbReference type="AlphaFoldDB" id="A0A845UD71"/>
<dbReference type="InterPro" id="IPR013429">
    <property type="entry name" value="Regulatory_FmdB_Zinc_ribbon"/>
</dbReference>
<evidence type="ECO:0000313" key="2">
    <source>
        <dbReference type="EMBL" id="NDU42560.1"/>
    </source>
</evidence>
<comment type="caution">
    <text evidence="2">The sequence shown here is derived from an EMBL/GenBank/DDBJ whole genome shotgun (WGS) entry which is preliminary data.</text>
</comment>
<dbReference type="RefSeq" id="WP_369575264.1">
    <property type="nucleotide sequence ID" value="NZ_JBFRXQ010000003.1"/>
</dbReference>
<protein>
    <recommendedName>
        <fullName evidence="1">Putative regulatory protein FmdB zinc ribbon domain-containing protein</fullName>
    </recommendedName>
</protein>
<name>A0A845UD71_9PROT</name>
<dbReference type="SMART" id="SM00834">
    <property type="entry name" value="CxxC_CXXC_SSSS"/>
    <property type="match status" value="1"/>
</dbReference>
<reference evidence="2" key="1">
    <citation type="submission" date="2019-11" db="EMBL/GenBank/DDBJ databases">
        <title>Acidithiobacillus ferrianus sp. nov.: a facultatively anaerobic and extremely acidophilic chemolithoautotroph.</title>
        <authorList>
            <person name="Norris P.R."/>
            <person name="Falagan C."/>
            <person name="Moya-Beltran A."/>
            <person name="Castro M."/>
            <person name="Quatrini R."/>
            <person name="Johnson D.B."/>
        </authorList>
    </citation>
    <scope>NUCLEOTIDE SEQUENCE [LARGE SCALE GENOMIC DNA]</scope>
    <source>
        <strain evidence="2">MG</strain>
    </source>
</reference>
<gene>
    <name evidence="2" type="ORF">GL267_07855</name>
</gene>
<dbReference type="EMBL" id="WNJL01000030">
    <property type="protein sequence ID" value="NDU42560.1"/>
    <property type="molecule type" value="Genomic_DNA"/>
</dbReference>
<dbReference type="NCBIfam" id="TIGR02605">
    <property type="entry name" value="CxxC_CxxC_SSSS"/>
    <property type="match status" value="1"/>
</dbReference>
<sequence length="86" mass="9278">MLFVRSDKMPLLNFSCSSCGVSFENLMPYNASNPCCPSCGSSTSRQIGLPTIRGQMSIGRDLAMKSLKHEEGGCRCCKAGGMHSHM</sequence>